<evidence type="ECO:0000313" key="3">
    <source>
        <dbReference type="EMBL" id="SKA24418.1"/>
    </source>
</evidence>
<feature type="region of interest" description="Disordered" evidence="1">
    <location>
        <begin position="94"/>
        <end position="115"/>
    </location>
</feature>
<accession>A0A1T4S936</accession>
<feature type="compositionally biased region" description="Basic and acidic residues" evidence="1">
    <location>
        <begin position="1"/>
        <end position="27"/>
    </location>
</feature>
<reference evidence="3 4" key="1">
    <citation type="submission" date="2017-02" db="EMBL/GenBank/DDBJ databases">
        <authorList>
            <person name="Peterson S.W."/>
        </authorList>
    </citation>
    <scope>NUCLEOTIDE SEQUENCE [LARGE SCALE GENOMIC DNA]</scope>
    <source>
        <strain evidence="3 4">DSM 45154</strain>
    </source>
</reference>
<feature type="transmembrane region" description="Helical" evidence="2">
    <location>
        <begin position="64"/>
        <end position="84"/>
    </location>
</feature>
<dbReference type="NCBIfam" id="NF041681">
    <property type="entry name" value="HGxxPAAW"/>
    <property type="match status" value="1"/>
</dbReference>
<evidence type="ECO:0000313" key="4">
    <source>
        <dbReference type="Proteomes" id="UP000190637"/>
    </source>
</evidence>
<dbReference type="SUPFAM" id="SSF103473">
    <property type="entry name" value="MFS general substrate transporter"/>
    <property type="match status" value="1"/>
</dbReference>
<dbReference type="EMBL" id="FUWS01000008">
    <property type="protein sequence ID" value="SKA24418.1"/>
    <property type="molecule type" value="Genomic_DNA"/>
</dbReference>
<dbReference type="InterPro" id="IPR036259">
    <property type="entry name" value="MFS_trans_sf"/>
</dbReference>
<dbReference type="RefSeq" id="WP_200813667.1">
    <property type="nucleotide sequence ID" value="NZ_FUWS01000008.1"/>
</dbReference>
<feature type="region of interest" description="Disordered" evidence="1">
    <location>
        <begin position="1"/>
        <end position="33"/>
    </location>
</feature>
<dbReference type="Proteomes" id="UP000190637">
    <property type="component" value="Unassembled WGS sequence"/>
</dbReference>
<keyword evidence="4" id="KW-1185">Reference proteome</keyword>
<keyword evidence="2" id="KW-0812">Transmembrane</keyword>
<evidence type="ECO:0000256" key="1">
    <source>
        <dbReference type="SAM" id="MobiDB-lite"/>
    </source>
</evidence>
<sequence length="115" mass="12819">MNTPDERSRVGKPDDRGKLGNEPEGGKLVKHSSHRGRWRSWIMVGVMTAGFVLAGVALTLGPTWWMFWAGTALFVVGGVVAYLLGIQNDVVLDEPSWRNPPREDRENRGYPKEVS</sequence>
<proteinExistence type="predicted"/>
<organism evidence="3 4">
    <name type="scientific">Marinactinospora thermotolerans DSM 45154</name>
    <dbReference type="NCBI Taxonomy" id="1122192"/>
    <lineage>
        <taxon>Bacteria</taxon>
        <taxon>Bacillati</taxon>
        <taxon>Actinomycetota</taxon>
        <taxon>Actinomycetes</taxon>
        <taxon>Streptosporangiales</taxon>
        <taxon>Nocardiopsidaceae</taxon>
        <taxon>Marinactinospora</taxon>
    </lineage>
</organism>
<dbReference type="AlphaFoldDB" id="A0A1T4S936"/>
<feature type="compositionally biased region" description="Basic and acidic residues" evidence="1">
    <location>
        <begin position="100"/>
        <end position="115"/>
    </location>
</feature>
<keyword evidence="2" id="KW-0472">Membrane</keyword>
<name>A0A1T4S936_9ACTN</name>
<evidence type="ECO:0000256" key="2">
    <source>
        <dbReference type="SAM" id="Phobius"/>
    </source>
</evidence>
<protein>
    <submittedName>
        <fullName evidence="3">Uncharacterized protein</fullName>
    </submittedName>
</protein>
<gene>
    <name evidence="3" type="ORF">SAMN02745673_03306</name>
</gene>
<dbReference type="STRING" id="1122192.SAMN02745673_03306"/>
<feature type="transmembrane region" description="Helical" evidence="2">
    <location>
        <begin position="40"/>
        <end position="58"/>
    </location>
</feature>
<keyword evidence="2" id="KW-1133">Transmembrane helix</keyword>